<keyword evidence="1" id="KW-0472">Membrane</keyword>
<dbReference type="OrthoDB" id="204795at2759"/>
<evidence type="ECO:0000256" key="1">
    <source>
        <dbReference type="SAM" id="Phobius"/>
    </source>
</evidence>
<accession>A0A835YVL1</accession>
<evidence type="ECO:0000313" key="2">
    <source>
        <dbReference type="EMBL" id="KAG5180320.1"/>
    </source>
</evidence>
<comment type="caution">
    <text evidence="2">The sequence shown here is derived from an EMBL/GenBank/DDBJ whole genome shotgun (WGS) entry which is preliminary data.</text>
</comment>
<evidence type="ECO:0000313" key="3">
    <source>
        <dbReference type="Proteomes" id="UP000664859"/>
    </source>
</evidence>
<sequence length="162" mass="16994">MDDLRSPDKVDRDKMSPGIVYGAASAGAVLGLILSGPLLAVGLGIAGAGAAITQGPGTVGGDIARSAGRLAQNSFDKAKELERKHDVIARVKGASRDGLDRVRALNDEHRIVDKTKAGAADLARRARELDEQHGVRDRAAKAILAGLDKANELLEGKDKKER</sequence>
<dbReference type="Proteomes" id="UP000664859">
    <property type="component" value="Unassembled WGS sequence"/>
</dbReference>
<proteinExistence type="predicted"/>
<reference evidence="2" key="1">
    <citation type="submission" date="2021-02" db="EMBL/GenBank/DDBJ databases">
        <title>First Annotated Genome of the Yellow-green Alga Tribonema minus.</title>
        <authorList>
            <person name="Mahan K.M."/>
        </authorList>
    </citation>
    <scope>NUCLEOTIDE SEQUENCE</scope>
    <source>
        <strain evidence="2">UTEX B ZZ1240</strain>
    </source>
</reference>
<keyword evidence="1" id="KW-1133">Transmembrane helix</keyword>
<keyword evidence="3" id="KW-1185">Reference proteome</keyword>
<name>A0A835YVL1_9STRA</name>
<feature type="transmembrane region" description="Helical" evidence="1">
    <location>
        <begin position="20"/>
        <end position="46"/>
    </location>
</feature>
<keyword evidence="1" id="KW-0812">Transmembrane</keyword>
<dbReference type="AlphaFoldDB" id="A0A835YVL1"/>
<organism evidence="2 3">
    <name type="scientific">Tribonema minus</name>
    <dbReference type="NCBI Taxonomy" id="303371"/>
    <lineage>
        <taxon>Eukaryota</taxon>
        <taxon>Sar</taxon>
        <taxon>Stramenopiles</taxon>
        <taxon>Ochrophyta</taxon>
        <taxon>PX clade</taxon>
        <taxon>Xanthophyceae</taxon>
        <taxon>Tribonematales</taxon>
        <taxon>Tribonemataceae</taxon>
        <taxon>Tribonema</taxon>
    </lineage>
</organism>
<protein>
    <submittedName>
        <fullName evidence="2">Uncharacterized protein</fullName>
    </submittedName>
</protein>
<gene>
    <name evidence="2" type="ORF">JKP88DRAFT_349633</name>
</gene>
<dbReference type="EMBL" id="JAFCMP010000401">
    <property type="protein sequence ID" value="KAG5180320.1"/>
    <property type="molecule type" value="Genomic_DNA"/>
</dbReference>